<proteinExistence type="predicted"/>
<dbReference type="EMBL" id="CP017479">
    <property type="protein sequence ID" value="AOW08735.1"/>
    <property type="molecule type" value="Genomic_DNA"/>
</dbReference>
<keyword evidence="2" id="KW-1185">Reference proteome</keyword>
<organism evidence="1 2">
    <name type="scientific">Flavobacterium gilvum</name>
    <dbReference type="NCBI Taxonomy" id="1492737"/>
    <lineage>
        <taxon>Bacteria</taxon>
        <taxon>Pseudomonadati</taxon>
        <taxon>Bacteroidota</taxon>
        <taxon>Flavobacteriia</taxon>
        <taxon>Flavobacteriales</taxon>
        <taxon>Flavobacteriaceae</taxon>
        <taxon>Flavobacterium</taxon>
    </lineage>
</organism>
<dbReference type="RefSeq" id="WP_035635942.1">
    <property type="nucleotide sequence ID" value="NZ_CP017479.1"/>
</dbReference>
<protein>
    <recommendedName>
        <fullName evidence="3">DUF1320 domain-containing protein</fullName>
    </recommendedName>
</protein>
<accession>A0AAC9I2G3</accession>
<evidence type="ECO:0000313" key="1">
    <source>
        <dbReference type="EMBL" id="AOW08735.1"/>
    </source>
</evidence>
<reference evidence="1 2" key="1">
    <citation type="submission" date="2016-10" db="EMBL/GenBank/DDBJ databases">
        <title>Flavobacterium gilvum sp. nov., isolated from stream water.</title>
        <authorList>
            <person name="Shin S.-K."/>
            <person name="Cho Y.-J."/>
            <person name="Yi H."/>
        </authorList>
    </citation>
    <scope>NUCLEOTIDE SEQUENCE [LARGE SCALE GENOMIC DNA]</scope>
    <source>
        <strain evidence="1 2">EM1308</strain>
    </source>
</reference>
<name>A0AAC9I2G3_9FLAO</name>
<evidence type="ECO:0000313" key="2">
    <source>
        <dbReference type="Proteomes" id="UP000175968"/>
    </source>
</evidence>
<evidence type="ECO:0008006" key="3">
    <source>
        <dbReference type="Google" id="ProtNLM"/>
    </source>
</evidence>
<gene>
    <name evidence="1" type="ORF">EM308_04040</name>
</gene>
<dbReference type="KEGG" id="fgl:EM308_04040"/>
<dbReference type="Proteomes" id="UP000175968">
    <property type="component" value="Chromosome"/>
</dbReference>
<dbReference type="AlphaFoldDB" id="A0AAC9I2G3"/>
<sequence>MFIEKADLGSVLYEYQIDQITDGNDGLVMQACSAAIEEAKSYLTPNPDNKQWLDGRLLYDVETIFSKTGNDRHSLIVQHCCTMAKWYVAELCNADFIYEKAKERYDRAVDWFTKVAKGTINVSSLPQLVRDETTAGDKQPFEFGSRAKFNHDY</sequence>